<gene>
    <name evidence="7" type="ORF">SAMN04324258_1114</name>
</gene>
<comment type="similarity">
    <text evidence="1">Belongs to the thiolase-like superfamily. Chalcone/stilbene synthases family.</text>
</comment>
<evidence type="ECO:0000313" key="8">
    <source>
        <dbReference type="Proteomes" id="UP000189777"/>
    </source>
</evidence>
<dbReference type="Gene3D" id="3.40.47.10">
    <property type="match status" value="2"/>
</dbReference>
<dbReference type="GO" id="GO:0016747">
    <property type="term" value="F:acyltransferase activity, transferring groups other than amino-acyl groups"/>
    <property type="evidence" value="ECO:0007669"/>
    <property type="project" value="InterPro"/>
</dbReference>
<evidence type="ECO:0000256" key="4">
    <source>
        <dbReference type="PIRSR" id="PIRSR000451-1"/>
    </source>
</evidence>
<accession>A0A1T5J843</accession>
<dbReference type="InterPro" id="IPR012328">
    <property type="entry name" value="Chalcone/stilbene_synt_C"/>
</dbReference>
<keyword evidence="3" id="KW-0012">Acyltransferase</keyword>
<dbReference type="Pfam" id="PF00195">
    <property type="entry name" value="Chal_sti_synt_N"/>
    <property type="match status" value="1"/>
</dbReference>
<dbReference type="EMBL" id="FUZQ01000002">
    <property type="protein sequence ID" value="SKC47504.1"/>
    <property type="molecule type" value="Genomic_DNA"/>
</dbReference>
<dbReference type="PANTHER" id="PTHR11877">
    <property type="entry name" value="HYDROXYMETHYLGLUTARYL-COA SYNTHASE"/>
    <property type="match status" value="1"/>
</dbReference>
<dbReference type="InterPro" id="IPR001099">
    <property type="entry name" value="Chalcone/stilbene_synt_N"/>
</dbReference>
<keyword evidence="8" id="KW-1185">Reference proteome</keyword>
<proteinExistence type="inferred from homology"/>
<sequence>MRSMSRVLAVAPVLPGPAHPQGRIAEVVAPLLAPAGPRRELARRLHAAAGVRTRHLALPLGDYAQPIGFAEANAHFAREGAALAERACRDALEAAGVRPVDVDLLFFTSVTGVGAPSLDAGLVGRLGLRPDVRRLPSFGLGCAGGAAGLAHLHEHLVGHPDQVALLVSVELCSLTLQRGDGSTANLLSSGLFGDGASAVVVAGDDVAAGGARPAPEVVGTRSRLYPGTERYLGWEVRDTGFGIVLSAELPQLLRAHLAGDVKDLLAHHGLEPGDVGTWVVHAGGPKIVDAVRDALDLTEDALARTRATLAAQGNLSSSSVLHVLAATLDDGAPPPGGWAVLMAFGPGVAVELVLLRGRDEPGVGA</sequence>
<dbReference type="STRING" id="526729.SAMN04324258_1114"/>
<evidence type="ECO:0000259" key="6">
    <source>
        <dbReference type="Pfam" id="PF02797"/>
    </source>
</evidence>
<dbReference type="SUPFAM" id="SSF53901">
    <property type="entry name" value="Thiolase-like"/>
    <property type="match status" value="1"/>
</dbReference>
<dbReference type="Pfam" id="PF02797">
    <property type="entry name" value="Chal_sti_synt_C"/>
    <property type="match status" value="1"/>
</dbReference>
<dbReference type="InterPro" id="IPR016039">
    <property type="entry name" value="Thiolase-like"/>
</dbReference>
<dbReference type="AlphaFoldDB" id="A0A1T5J843"/>
<evidence type="ECO:0000259" key="5">
    <source>
        <dbReference type="Pfam" id="PF00195"/>
    </source>
</evidence>
<evidence type="ECO:0000256" key="3">
    <source>
        <dbReference type="ARBA" id="ARBA00023315"/>
    </source>
</evidence>
<dbReference type="GO" id="GO:0030639">
    <property type="term" value="P:polyketide biosynthetic process"/>
    <property type="evidence" value="ECO:0007669"/>
    <property type="project" value="TreeGrafter"/>
</dbReference>
<dbReference type="Proteomes" id="UP000189777">
    <property type="component" value="Unassembled WGS sequence"/>
</dbReference>
<keyword evidence="2" id="KW-0808">Transferase</keyword>
<feature type="domain" description="Chalcone/stilbene synthase N-terminal" evidence="5">
    <location>
        <begin position="81"/>
        <end position="204"/>
    </location>
</feature>
<protein>
    <submittedName>
        <fullName evidence="7">Alkylresorcinol/alkylpyrone synthase</fullName>
    </submittedName>
</protein>
<organism evidence="7 8">
    <name type="scientific">Krasilnikoviella flava</name>
    <dbReference type="NCBI Taxonomy" id="526729"/>
    <lineage>
        <taxon>Bacteria</taxon>
        <taxon>Bacillati</taxon>
        <taxon>Actinomycetota</taxon>
        <taxon>Actinomycetes</taxon>
        <taxon>Micrococcales</taxon>
        <taxon>Promicromonosporaceae</taxon>
        <taxon>Krasilnikoviella</taxon>
    </lineage>
</organism>
<dbReference type="InterPro" id="IPR011141">
    <property type="entry name" value="Polyketide_synthase_type-III"/>
</dbReference>
<dbReference type="PANTHER" id="PTHR11877:SF99">
    <property type="entry name" value="1,3,6,8-TETRAHYDROXYNAPHTHALENE SYNTHASE"/>
    <property type="match status" value="1"/>
</dbReference>
<name>A0A1T5J843_9MICO</name>
<feature type="active site" description="Acyl-thioester intermediate" evidence="4">
    <location>
        <position position="142"/>
    </location>
</feature>
<reference evidence="7 8" key="1">
    <citation type="submission" date="2017-02" db="EMBL/GenBank/DDBJ databases">
        <authorList>
            <person name="Peterson S.W."/>
        </authorList>
    </citation>
    <scope>NUCLEOTIDE SEQUENCE [LARGE SCALE GENOMIC DNA]</scope>
    <source>
        <strain evidence="7 8">DSM 21481</strain>
    </source>
</reference>
<feature type="domain" description="Chalcone/stilbene synthase C-terminal" evidence="6">
    <location>
        <begin position="221"/>
        <end position="357"/>
    </location>
</feature>
<dbReference type="CDD" id="cd00831">
    <property type="entry name" value="CHS_like"/>
    <property type="match status" value="1"/>
</dbReference>
<evidence type="ECO:0000313" key="7">
    <source>
        <dbReference type="EMBL" id="SKC47504.1"/>
    </source>
</evidence>
<dbReference type="PIRSF" id="PIRSF000451">
    <property type="entry name" value="PKS_III"/>
    <property type="match status" value="1"/>
</dbReference>
<evidence type="ECO:0000256" key="1">
    <source>
        <dbReference type="ARBA" id="ARBA00005531"/>
    </source>
</evidence>
<evidence type="ECO:0000256" key="2">
    <source>
        <dbReference type="ARBA" id="ARBA00022679"/>
    </source>
</evidence>